<dbReference type="Proteomes" id="UP001596442">
    <property type="component" value="Unassembled WGS sequence"/>
</dbReference>
<sequence>NNLESPMKIQRIAYPWFGSILLLAMASYLFIGNSKLTLSLVQSAPQLFTAQVELIILGVVLLVWLLDLRLFYNRRENYIKNSQALKAQLNDLIENKRQLQRKAHTYSNQTEKLKAFIGDRLLEYIEYDEKFLHFKGIAAEVRHNGIICYDKILGALHAAAAADTENPNYPEALTSLSYLWDLLDLSTADNIALHINNHICECEEYYYQIQLQKQHPNTQAEPIPYTPTFLAHNALLRAILPLMKMREEAVISENAEFLFHTQADSQFQLYISKECELLGNENHIVLVIENLVKNALYYTNEGNTDSTAGLQKSKAYNKVSLSLTRDAQSLQIVVYNHGPHVA</sequence>
<dbReference type="Gene3D" id="3.30.565.10">
    <property type="entry name" value="Histidine kinase-like ATPase, C-terminal domain"/>
    <property type="match status" value="1"/>
</dbReference>
<proteinExistence type="predicted"/>
<keyword evidence="2" id="KW-0812">Transmembrane</keyword>
<feature type="non-terminal residue" evidence="3">
    <location>
        <position position="342"/>
    </location>
</feature>
<protein>
    <submittedName>
        <fullName evidence="3">Uncharacterized protein</fullName>
    </submittedName>
</protein>
<evidence type="ECO:0000313" key="3">
    <source>
        <dbReference type="EMBL" id="MFC6755052.1"/>
    </source>
</evidence>
<keyword evidence="2" id="KW-1133">Transmembrane helix</keyword>
<dbReference type="SUPFAM" id="SSF55874">
    <property type="entry name" value="ATPase domain of HSP90 chaperone/DNA topoisomerase II/histidine kinase"/>
    <property type="match status" value="1"/>
</dbReference>
<keyword evidence="2" id="KW-0472">Membrane</keyword>
<feature type="transmembrane region" description="Helical" evidence="2">
    <location>
        <begin position="12"/>
        <end position="31"/>
    </location>
</feature>
<feature type="coiled-coil region" evidence="1">
    <location>
        <begin position="75"/>
        <end position="109"/>
    </location>
</feature>
<evidence type="ECO:0000313" key="4">
    <source>
        <dbReference type="Proteomes" id="UP001596442"/>
    </source>
</evidence>
<dbReference type="AlphaFoldDB" id="A0ABD5SF63"/>
<feature type="non-terminal residue" evidence="3">
    <location>
        <position position="1"/>
    </location>
</feature>
<evidence type="ECO:0000256" key="2">
    <source>
        <dbReference type="SAM" id="Phobius"/>
    </source>
</evidence>
<gene>
    <name evidence="3" type="ORF">ACFQEU_16520</name>
</gene>
<organism evidence="3 4">
    <name type="scientific">Halorubrum tibetense</name>
    <dbReference type="NCBI Taxonomy" id="175631"/>
    <lineage>
        <taxon>Archaea</taxon>
        <taxon>Methanobacteriati</taxon>
        <taxon>Methanobacteriota</taxon>
        <taxon>Stenosarchaea group</taxon>
        <taxon>Halobacteria</taxon>
        <taxon>Halobacteriales</taxon>
        <taxon>Haloferacaceae</taxon>
        <taxon>Halorubrum</taxon>
    </lineage>
</organism>
<keyword evidence="4" id="KW-1185">Reference proteome</keyword>
<keyword evidence="1" id="KW-0175">Coiled coil</keyword>
<dbReference type="EMBL" id="JBHSWW010000501">
    <property type="protein sequence ID" value="MFC6755052.1"/>
    <property type="molecule type" value="Genomic_DNA"/>
</dbReference>
<dbReference type="InterPro" id="IPR036890">
    <property type="entry name" value="HATPase_C_sf"/>
</dbReference>
<dbReference type="RefSeq" id="WP_379783917.1">
    <property type="nucleotide sequence ID" value="NZ_JBHSWW010000501.1"/>
</dbReference>
<feature type="transmembrane region" description="Helical" evidence="2">
    <location>
        <begin position="51"/>
        <end position="72"/>
    </location>
</feature>
<reference evidence="3 4" key="1">
    <citation type="journal article" date="2019" name="Int. J. Syst. Evol. Microbiol.">
        <title>The Global Catalogue of Microorganisms (GCM) 10K type strain sequencing project: providing services to taxonomists for standard genome sequencing and annotation.</title>
        <authorList>
            <consortium name="The Broad Institute Genomics Platform"/>
            <consortium name="The Broad Institute Genome Sequencing Center for Infectious Disease"/>
            <person name="Wu L."/>
            <person name="Ma J."/>
        </authorList>
    </citation>
    <scope>NUCLEOTIDE SEQUENCE [LARGE SCALE GENOMIC DNA]</scope>
    <source>
        <strain evidence="3 4">CGMCC 1.3239</strain>
    </source>
</reference>
<name>A0ABD5SF63_9EURY</name>
<accession>A0ABD5SF63</accession>
<evidence type="ECO:0000256" key="1">
    <source>
        <dbReference type="SAM" id="Coils"/>
    </source>
</evidence>
<comment type="caution">
    <text evidence="3">The sequence shown here is derived from an EMBL/GenBank/DDBJ whole genome shotgun (WGS) entry which is preliminary data.</text>
</comment>